<gene>
    <name evidence="1" type="ORF">GGR27_002883</name>
</gene>
<evidence type="ECO:0000313" key="2">
    <source>
        <dbReference type="Proteomes" id="UP000770785"/>
    </source>
</evidence>
<keyword evidence="2" id="KW-1185">Reference proteome</keyword>
<name>A0ABX0XDK0_9BACT</name>
<dbReference type="EMBL" id="JAATJH010000004">
    <property type="protein sequence ID" value="NJC27370.1"/>
    <property type="molecule type" value="Genomic_DNA"/>
</dbReference>
<evidence type="ECO:0000313" key="1">
    <source>
        <dbReference type="EMBL" id="NJC27370.1"/>
    </source>
</evidence>
<reference evidence="1 2" key="1">
    <citation type="submission" date="2020-03" db="EMBL/GenBank/DDBJ databases">
        <title>Genomic Encyclopedia of Type Strains, Phase IV (KMG-IV): sequencing the most valuable type-strain genomes for metagenomic binning, comparative biology and taxonomic classification.</title>
        <authorList>
            <person name="Goeker M."/>
        </authorList>
    </citation>
    <scope>NUCLEOTIDE SEQUENCE [LARGE SCALE GENOMIC DNA]</scope>
    <source>
        <strain evidence="1 2">DSM 105096</strain>
    </source>
</reference>
<dbReference type="Proteomes" id="UP000770785">
    <property type="component" value="Unassembled WGS sequence"/>
</dbReference>
<dbReference type="RefSeq" id="WP_262887738.1">
    <property type="nucleotide sequence ID" value="NZ_JAATJH010000004.1"/>
</dbReference>
<sequence length="41" mass="4555">MPATSADSNYPAELIAKRYVVNVHRAAFRPNLTKQPKTLNA</sequence>
<comment type="caution">
    <text evidence="1">The sequence shown here is derived from an EMBL/GenBank/DDBJ whole genome shotgun (WGS) entry which is preliminary data.</text>
</comment>
<organism evidence="1 2">
    <name type="scientific">Neolewinella antarctica</name>
    <dbReference type="NCBI Taxonomy" id="442734"/>
    <lineage>
        <taxon>Bacteria</taxon>
        <taxon>Pseudomonadati</taxon>
        <taxon>Bacteroidota</taxon>
        <taxon>Saprospiria</taxon>
        <taxon>Saprospirales</taxon>
        <taxon>Lewinellaceae</taxon>
        <taxon>Neolewinella</taxon>
    </lineage>
</organism>
<proteinExistence type="predicted"/>
<accession>A0ABX0XDK0</accession>
<protein>
    <submittedName>
        <fullName evidence="1">Uncharacterized protein</fullName>
    </submittedName>
</protein>